<evidence type="ECO:0000313" key="12">
    <source>
        <dbReference type="EMBL" id="AUG54693.1"/>
    </source>
</evidence>
<comment type="cofactor">
    <cofactor evidence="2">
        <name>Mg(2+)</name>
        <dbReference type="ChEBI" id="CHEBI:18420"/>
    </cofactor>
</comment>
<dbReference type="EMBL" id="CP024199">
    <property type="protein sequence ID" value="AUG54693.1"/>
    <property type="molecule type" value="Genomic_DNA"/>
</dbReference>
<keyword evidence="9" id="KW-0464">Manganese</keyword>
<dbReference type="Proteomes" id="UP000233458">
    <property type="component" value="Chromosome"/>
</dbReference>
<evidence type="ECO:0000256" key="8">
    <source>
        <dbReference type="ARBA" id="ARBA00022842"/>
    </source>
</evidence>
<dbReference type="GO" id="GO:0005524">
    <property type="term" value="F:ATP binding"/>
    <property type="evidence" value="ECO:0007669"/>
    <property type="project" value="UniProtKB-UniRule"/>
</dbReference>
<dbReference type="Gene3D" id="3.40.50.20">
    <property type="match status" value="1"/>
</dbReference>
<keyword evidence="6 10" id="KW-0547">Nucleotide-binding</keyword>
<dbReference type="InterPro" id="IPR006284">
    <property type="entry name" value="Glut_synth_pro"/>
</dbReference>
<dbReference type="InterPro" id="IPR011761">
    <property type="entry name" value="ATP-grasp"/>
</dbReference>
<proteinExistence type="inferred from homology"/>
<evidence type="ECO:0000256" key="5">
    <source>
        <dbReference type="ARBA" id="ARBA00022723"/>
    </source>
</evidence>
<dbReference type="Proteomes" id="UP000233597">
    <property type="component" value="Unassembled WGS sequence"/>
</dbReference>
<dbReference type="GO" id="GO:0046872">
    <property type="term" value="F:metal ion binding"/>
    <property type="evidence" value="ECO:0007669"/>
    <property type="project" value="UniProtKB-KW"/>
</dbReference>
<comment type="cofactor">
    <cofactor evidence="1">
        <name>Mn(2+)</name>
        <dbReference type="ChEBI" id="CHEBI:29035"/>
    </cofactor>
</comment>
<dbReference type="HAMAP" id="MF_00162">
    <property type="entry name" value="GSH_S"/>
    <property type="match status" value="1"/>
</dbReference>
<comment type="similarity">
    <text evidence="10">Belongs to the prokaryotic GSH synthase family.</text>
</comment>
<evidence type="ECO:0000313" key="14">
    <source>
        <dbReference type="Proteomes" id="UP000233458"/>
    </source>
</evidence>
<organism evidence="13 15">
    <name type="scientific">Thalassospira marina</name>
    <dbReference type="NCBI Taxonomy" id="2048283"/>
    <lineage>
        <taxon>Bacteria</taxon>
        <taxon>Pseudomonadati</taxon>
        <taxon>Pseudomonadota</taxon>
        <taxon>Alphaproteobacteria</taxon>
        <taxon>Rhodospirillales</taxon>
        <taxon>Thalassospiraceae</taxon>
        <taxon>Thalassospira</taxon>
    </lineage>
</organism>
<dbReference type="SUPFAM" id="SSF52440">
    <property type="entry name" value="PreATP-grasp domain"/>
    <property type="match status" value="1"/>
</dbReference>
<evidence type="ECO:0000313" key="15">
    <source>
        <dbReference type="Proteomes" id="UP000233597"/>
    </source>
</evidence>
<dbReference type="Gene3D" id="3.30.1490.20">
    <property type="entry name" value="ATP-grasp fold, A domain"/>
    <property type="match status" value="1"/>
</dbReference>
<keyword evidence="7 10" id="KW-0067">ATP-binding</keyword>
<dbReference type="PANTHER" id="PTHR21621">
    <property type="entry name" value="RIBOSOMAL PROTEIN S6 MODIFICATION PROTEIN"/>
    <property type="match status" value="1"/>
</dbReference>
<dbReference type="UniPathway" id="UPA00142">
    <property type="reaction ID" value="UER00210"/>
</dbReference>
<evidence type="ECO:0000256" key="4">
    <source>
        <dbReference type="ARBA" id="ARBA00022684"/>
    </source>
</evidence>
<evidence type="ECO:0000256" key="7">
    <source>
        <dbReference type="ARBA" id="ARBA00022840"/>
    </source>
</evidence>
<comment type="catalytic activity">
    <reaction evidence="10">
        <text>gamma-L-glutamyl-L-cysteine + glycine + ATP = glutathione + ADP + phosphate + H(+)</text>
        <dbReference type="Rhea" id="RHEA:13557"/>
        <dbReference type="ChEBI" id="CHEBI:15378"/>
        <dbReference type="ChEBI" id="CHEBI:30616"/>
        <dbReference type="ChEBI" id="CHEBI:43474"/>
        <dbReference type="ChEBI" id="CHEBI:57305"/>
        <dbReference type="ChEBI" id="CHEBI:57925"/>
        <dbReference type="ChEBI" id="CHEBI:58173"/>
        <dbReference type="ChEBI" id="CHEBI:456216"/>
        <dbReference type="EC" id="6.3.2.3"/>
    </reaction>
</comment>
<evidence type="ECO:0000259" key="11">
    <source>
        <dbReference type="PROSITE" id="PS50975"/>
    </source>
</evidence>
<reference evidence="12 14" key="2">
    <citation type="submission" date="2017-10" db="EMBL/GenBank/DDBJ databases">
        <title>Biodiversity and function of Thalassospira species in the particle-attached aromatic-hydrocarbon-degrading consortia from the surface seawater of the China South Sea.</title>
        <authorList>
            <person name="Dong C."/>
            <person name="Liu R."/>
            <person name="Shao Z."/>
        </authorList>
    </citation>
    <scope>NUCLEOTIDE SEQUENCE [LARGE SCALE GENOMIC DNA]</scope>
    <source>
        <strain evidence="12 14">CSC3H3</strain>
    </source>
</reference>
<dbReference type="AlphaFoldDB" id="A0A2N3KVU1"/>
<dbReference type="PROSITE" id="PS50975">
    <property type="entry name" value="ATP_GRASP"/>
    <property type="match status" value="1"/>
</dbReference>
<evidence type="ECO:0000256" key="1">
    <source>
        <dbReference type="ARBA" id="ARBA00001936"/>
    </source>
</evidence>
<dbReference type="KEGG" id="thac:CSC3H3_19675"/>
<evidence type="ECO:0000256" key="2">
    <source>
        <dbReference type="ARBA" id="ARBA00001946"/>
    </source>
</evidence>
<sequence length="314" mass="35402">MSRIVAIQMDPVEDINIKGDSTFVMGLEALARGYQLYHYHPDDMFYDQGRVKAQVRPMVLRYEAGNHYDLGEAKIIDLGRETDVILMRQDPPFDMNYITATHLLEAVHPESFVVNHPGHVRNAPEKLFVTEFPDLMPPTMITRSIDRIRDFRKQHKDLIVKPLFGNGGAGVFHIKPDDENIASLVELFAAQSREPLMVQAYVPAVRKGDKRIILVDGKPVGAINRVPAEGEARSNMHVGGVAEKSMLTDRENEICERIGPELKKRDLIFVGIDVIGDYLTEINVTSPTGLQEINRFDGSKLESLIWDAIETRLS</sequence>
<gene>
    <name evidence="10" type="primary">gshB</name>
    <name evidence="13" type="ORF">COO20_08095</name>
    <name evidence="12" type="ORF">CSC3H3_19675</name>
</gene>
<dbReference type="RefSeq" id="WP_101265369.1">
    <property type="nucleotide sequence ID" value="NZ_CP024199.1"/>
</dbReference>
<evidence type="ECO:0000256" key="6">
    <source>
        <dbReference type="ARBA" id="ARBA00022741"/>
    </source>
</evidence>
<keyword evidence="5" id="KW-0479">Metal-binding</keyword>
<protein>
    <recommendedName>
        <fullName evidence="10">Glutathione synthetase</fullName>
        <ecNumber evidence="10">6.3.2.3</ecNumber>
    </recommendedName>
    <alternativeName>
        <fullName evidence="10">GSH synthetase</fullName>
        <shortName evidence="10">GSH-S</shortName>
        <shortName evidence="10">GSHase</shortName>
    </alternativeName>
    <alternativeName>
        <fullName evidence="10">Glutathione synthase</fullName>
    </alternativeName>
</protein>
<dbReference type="InterPro" id="IPR016185">
    <property type="entry name" value="PreATP-grasp_dom_sf"/>
</dbReference>
<evidence type="ECO:0000256" key="3">
    <source>
        <dbReference type="ARBA" id="ARBA00022598"/>
    </source>
</evidence>
<dbReference type="InterPro" id="IPR004218">
    <property type="entry name" value="GSHS_ATP-bd"/>
</dbReference>
<dbReference type="Gene3D" id="3.30.470.20">
    <property type="entry name" value="ATP-grasp fold, B domain"/>
    <property type="match status" value="1"/>
</dbReference>
<evidence type="ECO:0000256" key="9">
    <source>
        <dbReference type="ARBA" id="ARBA00023211"/>
    </source>
</evidence>
<dbReference type="SUPFAM" id="SSF56059">
    <property type="entry name" value="Glutathione synthetase ATP-binding domain-like"/>
    <property type="match status" value="1"/>
</dbReference>
<dbReference type="InterPro" id="IPR013815">
    <property type="entry name" value="ATP_grasp_subdomain_1"/>
</dbReference>
<comment type="pathway">
    <text evidence="10">Sulfur metabolism; glutathione biosynthesis; glutathione from L-cysteine and L-glutamate: step 2/2.</text>
</comment>
<name>A0A2N3KVU1_9PROT</name>
<dbReference type="GO" id="GO:0005737">
    <property type="term" value="C:cytoplasm"/>
    <property type="evidence" value="ECO:0007669"/>
    <property type="project" value="TreeGrafter"/>
</dbReference>
<evidence type="ECO:0000256" key="10">
    <source>
        <dbReference type="HAMAP-Rule" id="MF_00162"/>
    </source>
</evidence>
<dbReference type="NCBIfam" id="NF003573">
    <property type="entry name" value="PRK05246.1"/>
    <property type="match status" value="1"/>
</dbReference>
<dbReference type="EMBL" id="NWTK01000004">
    <property type="protein sequence ID" value="PKR54701.1"/>
    <property type="molecule type" value="Genomic_DNA"/>
</dbReference>
<evidence type="ECO:0000313" key="13">
    <source>
        <dbReference type="EMBL" id="PKR54701.1"/>
    </source>
</evidence>
<dbReference type="Pfam" id="PF02955">
    <property type="entry name" value="GSH-S_ATP"/>
    <property type="match status" value="1"/>
</dbReference>
<dbReference type="PANTHER" id="PTHR21621:SF4">
    <property type="entry name" value="GLUTATHIONE SYNTHETASE"/>
    <property type="match status" value="1"/>
</dbReference>
<dbReference type="OrthoDB" id="9785415at2"/>
<dbReference type="InterPro" id="IPR004215">
    <property type="entry name" value="GSHS_N"/>
</dbReference>
<keyword evidence="14" id="KW-1185">Reference proteome</keyword>
<feature type="domain" description="ATP-grasp" evidence="11">
    <location>
        <begin position="126"/>
        <end position="310"/>
    </location>
</feature>
<dbReference type="Pfam" id="PF02951">
    <property type="entry name" value="GSH-S_N"/>
    <property type="match status" value="1"/>
</dbReference>
<keyword evidence="8" id="KW-0460">Magnesium</keyword>
<keyword evidence="3 10" id="KW-0436">Ligase</keyword>
<dbReference type="EC" id="6.3.2.3" evidence="10"/>
<dbReference type="NCBIfam" id="TIGR01380">
    <property type="entry name" value="glut_syn"/>
    <property type="match status" value="1"/>
</dbReference>
<keyword evidence="4 10" id="KW-0317">Glutathione biosynthesis</keyword>
<accession>A0A2N3KVU1</accession>
<reference evidence="13 15" key="1">
    <citation type="submission" date="2017-09" db="EMBL/GenBank/DDBJ databases">
        <title>Biodiversity and function of Thalassospira species in the particle-attached aromatic-hydrocarbon-degrading consortia from the surface seawater of the South China Sea.</title>
        <authorList>
            <person name="Dong C."/>
            <person name="Liu R."/>
            <person name="Shao Z."/>
        </authorList>
    </citation>
    <scope>NUCLEOTIDE SEQUENCE [LARGE SCALE GENOMIC DNA]</scope>
    <source>
        <strain evidence="13 15">CSC1P2</strain>
    </source>
</reference>
<dbReference type="GO" id="GO:0004363">
    <property type="term" value="F:glutathione synthase activity"/>
    <property type="evidence" value="ECO:0007669"/>
    <property type="project" value="UniProtKB-UniRule"/>
</dbReference>